<dbReference type="RefSeq" id="WP_116393265.1">
    <property type="nucleotide sequence ID" value="NZ_CAXQPM010000012.1"/>
</dbReference>
<evidence type="ECO:0000313" key="2">
    <source>
        <dbReference type="EMBL" id="RFB01549.1"/>
    </source>
</evidence>
<dbReference type="InParanoid" id="A0A371R7Z7"/>
<dbReference type="OrthoDB" id="260231at2"/>
<evidence type="ECO:0000259" key="1">
    <source>
        <dbReference type="Pfam" id="PF18546"/>
    </source>
</evidence>
<reference evidence="2 3" key="1">
    <citation type="submission" date="2018-08" db="EMBL/GenBank/DDBJ databases">
        <title>Parvularcula sp. SM1705, isolated from surface water of the South Sea China.</title>
        <authorList>
            <person name="Sun L."/>
        </authorList>
    </citation>
    <scope>NUCLEOTIDE SEQUENCE [LARGE SCALE GENOMIC DNA]</scope>
    <source>
        <strain evidence="2 3">SM1705</strain>
    </source>
</reference>
<comment type="caution">
    <text evidence="2">The sequence shown here is derived from an EMBL/GenBank/DDBJ whole genome shotgun (WGS) entry which is preliminary data.</text>
</comment>
<accession>A0A371R7Z7</accession>
<name>A0A371R7Z7_9PROT</name>
<dbReference type="Pfam" id="PF18546">
    <property type="entry name" value="MetOD1"/>
    <property type="match status" value="1"/>
</dbReference>
<gene>
    <name evidence="2" type="ORF">DX908_14805</name>
</gene>
<feature type="domain" description="Metanogen output" evidence="1">
    <location>
        <begin position="26"/>
        <end position="155"/>
    </location>
</feature>
<proteinExistence type="predicted"/>
<keyword evidence="3" id="KW-1185">Reference proteome</keyword>
<protein>
    <submittedName>
        <fullName evidence="2">Transcriptional regulator</fullName>
    </submittedName>
</protein>
<organism evidence="2 3">
    <name type="scientific">Parvularcula marina</name>
    <dbReference type="NCBI Taxonomy" id="2292771"/>
    <lineage>
        <taxon>Bacteria</taxon>
        <taxon>Pseudomonadati</taxon>
        <taxon>Pseudomonadota</taxon>
        <taxon>Alphaproteobacteria</taxon>
        <taxon>Parvularculales</taxon>
        <taxon>Parvularculaceae</taxon>
        <taxon>Parvularcula</taxon>
    </lineage>
</organism>
<dbReference type="InterPro" id="IPR041359">
    <property type="entry name" value="MetOD1"/>
</dbReference>
<evidence type="ECO:0000313" key="3">
    <source>
        <dbReference type="Proteomes" id="UP000264589"/>
    </source>
</evidence>
<dbReference type="EMBL" id="QUQO01000002">
    <property type="protein sequence ID" value="RFB01549.1"/>
    <property type="molecule type" value="Genomic_DNA"/>
</dbReference>
<dbReference type="AlphaFoldDB" id="A0A371R7Z7"/>
<dbReference type="Proteomes" id="UP000264589">
    <property type="component" value="Unassembled WGS sequence"/>
</dbReference>
<sequence>MSGVQDIQNADIPLDKDRFTRSLLRHLTGALEDIIGLPEAAGFVSIVGDTMGEEIGTSYRQSLQVENLNKEQVAACLVDLKRRIGGEFYIIEESDEEIVFGNNACPFGQYVEGRPSLCMMTSNVFGRIAADNLGYANVRIDEAIANGDRGCRVVIRLKPDERPQSTSREYFAVEASHDQH</sequence>